<keyword evidence="3" id="KW-1185">Reference proteome</keyword>
<dbReference type="KEGG" id="alti:ALE3EI_1539"/>
<dbReference type="Proteomes" id="UP000515514">
    <property type="component" value="Chromosome"/>
</dbReference>
<evidence type="ECO:0000256" key="1">
    <source>
        <dbReference type="SAM" id="Phobius"/>
    </source>
</evidence>
<reference evidence="2 3" key="1">
    <citation type="submission" date="2020-04" db="EMBL/GenBank/DDBJ databases">
        <title>Genome sequence of Altibacter aquimarinus strain ALE3EI.</title>
        <authorList>
            <person name="Oh H.-M."/>
            <person name="Jang D."/>
        </authorList>
    </citation>
    <scope>NUCLEOTIDE SEQUENCE [LARGE SCALE GENOMIC DNA]</scope>
    <source>
        <strain evidence="2 3">ALE3EI</strain>
    </source>
</reference>
<proteinExistence type="predicted"/>
<dbReference type="EMBL" id="CP052909">
    <property type="protein sequence ID" value="QNJ98097.1"/>
    <property type="molecule type" value="Genomic_DNA"/>
</dbReference>
<evidence type="ECO:0000313" key="2">
    <source>
        <dbReference type="EMBL" id="QNJ98097.1"/>
    </source>
</evidence>
<dbReference type="AlphaFoldDB" id="A0A7G8PUT1"/>
<organism evidence="2 3">
    <name type="scientific">Constantimarinum furrinae</name>
    <dbReference type="NCBI Taxonomy" id="2562285"/>
    <lineage>
        <taxon>Bacteria</taxon>
        <taxon>Pseudomonadati</taxon>
        <taxon>Bacteroidota</taxon>
        <taxon>Flavobacteriia</taxon>
        <taxon>Flavobacteriales</taxon>
        <taxon>Flavobacteriaceae</taxon>
        <taxon>Altibacter/Constantimarinum group</taxon>
        <taxon>Constantimarinum</taxon>
    </lineage>
</organism>
<dbReference type="InterPro" id="IPR007263">
    <property type="entry name" value="DCC1-like"/>
</dbReference>
<feature type="transmembrane region" description="Helical" evidence="1">
    <location>
        <begin position="142"/>
        <end position="158"/>
    </location>
</feature>
<dbReference type="RefSeq" id="WP_186987718.1">
    <property type="nucleotide sequence ID" value="NZ_CP052909.1"/>
</dbReference>
<name>A0A7G8PUT1_9FLAO</name>
<keyword evidence="1" id="KW-1133">Transmembrane helix</keyword>
<evidence type="ECO:0000313" key="3">
    <source>
        <dbReference type="Proteomes" id="UP000515514"/>
    </source>
</evidence>
<protein>
    <submittedName>
        <fullName evidence="2">Thiol-disulfide oxidoreductase</fullName>
    </submittedName>
</protein>
<keyword evidence="1" id="KW-0812">Transmembrane</keyword>
<dbReference type="GO" id="GO:0015035">
    <property type="term" value="F:protein-disulfide reductase activity"/>
    <property type="evidence" value="ECO:0007669"/>
    <property type="project" value="InterPro"/>
</dbReference>
<sequence length="161" mass="19532">MFTKIKRTEYAFGNKPILVWDGNCGFCAYWVHHWKYLTVGKIEFRTYQETAEIFVDIPINEFKKASRLVEPDGRVYSGPDSAYRSLVYSTKNHLPYHKWYLRYSWFTWLSDQMYIVIAKHRSFFYKLTILSFGRNPENLKPYWFLYLLLFLAIIYSLIRFL</sequence>
<accession>A0A7G8PUT1</accession>
<keyword evidence="1" id="KW-0472">Membrane</keyword>
<dbReference type="Pfam" id="PF04134">
    <property type="entry name" value="DCC1-like"/>
    <property type="match status" value="1"/>
</dbReference>
<gene>
    <name evidence="2" type="ORF">ALE3EI_1539</name>
</gene>